<dbReference type="RefSeq" id="WP_020815851.1">
    <property type="nucleotide sequence ID" value="NZ_ATAY01000039.1"/>
</dbReference>
<dbReference type="SMART" id="SM00850">
    <property type="entry name" value="LytTR"/>
    <property type="match status" value="1"/>
</dbReference>
<sequence>MRVSVEKISFDCAEQAIIQCYEVNDDVKSIVRFIESTEATLAGYIDERVNRIPLQDILFVEAVDNKTYAYTLKKVYEIKCKLYEFAMQYEDKQFFRCSKSFVINLMKIDNVRPVLNGRFSATMFNGEEVIISRQYVPELKKRLLGERI</sequence>
<dbReference type="STRING" id="1330534.L323_11765"/>
<name>U4R1Z9_9FIRM</name>
<dbReference type="AlphaFoldDB" id="U4R1Z9"/>
<gene>
    <name evidence="2" type="ORF">L323_11765</name>
</gene>
<dbReference type="Proteomes" id="UP000016860">
    <property type="component" value="Unassembled WGS sequence"/>
</dbReference>
<protein>
    <recommendedName>
        <fullName evidence="1">HTH LytTR-type domain-containing protein</fullName>
    </recommendedName>
</protein>
<dbReference type="GO" id="GO:0000156">
    <property type="term" value="F:phosphorelay response regulator activity"/>
    <property type="evidence" value="ECO:0007669"/>
    <property type="project" value="InterPro"/>
</dbReference>
<accession>U4R1Z9</accession>
<comment type="caution">
    <text evidence="2">The sequence shown here is derived from an EMBL/GenBank/DDBJ whole genome shotgun (WGS) entry which is preliminary data.</text>
</comment>
<dbReference type="EMBL" id="ATAY01000039">
    <property type="protein sequence ID" value="EPR11479.1"/>
    <property type="molecule type" value="Genomic_DNA"/>
</dbReference>
<dbReference type="InterPro" id="IPR007492">
    <property type="entry name" value="LytTR_DNA-bd_dom"/>
</dbReference>
<dbReference type="OrthoDB" id="9808614at2"/>
<feature type="domain" description="HTH LytTR-type" evidence="1">
    <location>
        <begin position="41"/>
        <end position="145"/>
    </location>
</feature>
<dbReference type="InterPro" id="IPR046947">
    <property type="entry name" value="LytR-like"/>
</dbReference>
<reference evidence="2 3" key="1">
    <citation type="journal article" date="2013" name="Genome Announc.">
        <title>Draft Genome Sequence of the Cellulolytic Bacterium Clostridium papyrosolvens C7 (ATCC 700395).</title>
        <authorList>
            <person name="Zepeda V."/>
            <person name="Dassa B."/>
            <person name="Borovok I."/>
            <person name="Lamed R."/>
            <person name="Bayer E.A."/>
            <person name="Cate J.H."/>
        </authorList>
    </citation>
    <scope>NUCLEOTIDE SEQUENCE [LARGE SCALE GENOMIC DNA]</scope>
    <source>
        <strain evidence="2 3">C7</strain>
    </source>
</reference>
<dbReference type="PANTHER" id="PTHR37299:SF4">
    <property type="entry name" value="TRANSCRIPTIONAL REGULATOR"/>
    <property type="match status" value="1"/>
</dbReference>
<evidence type="ECO:0000259" key="1">
    <source>
        <dbReference type="PROSITE" id="PS50930"/>
    </source>
</evidence>
<dbReference type="PANTHER" id="PTHR37299">
    <property type="entry name" value="TRANSCRIPTIONAL REGULATOR-RELATED"/>
    <property type="match status" value="1"/>
</dbReference>
<proteinExistence type="predicted"/>
<dbReference type="GO" id="GO:0003677">
    <property type="term" value="F:DNA binding"/>
    <property type="evidence" value="ECO:0007669"/>
    <property type="project" value="InterPro"/>
</dbReference>
<organism evidence="2 3">
    <name type="scientific">Ruminiclostridium papyrosolvens C7</name>
    <dbReference type="NCBI Taxonomy" id="1330534"/>
    <lineage>
        <taxon>Bacteria</taxon>
        <taxon>Bacillati</taxon>
        <taxon>Bacillota</taxon>
        <taxon>Clostridia</taxon>
        <taxon>Eubacteriales</taxon>
        <taxon>Oscillospiraceae</taxon>
        <taxon>Ruminiclostridium</taxon>
    </lineage>
</organism>
<evidence type="ECO:0000313" key="3">
    <source>
        <dbReference type="Proteomes" id="UP000016860"/>
    </source>
</evidence>
<dbReference type="PROSITE" id="PS50930">
    <property type="entry name" value="HTH_LYTTR"/>
    <property type="match status" value="1"/>
</dbReference>
<dbReference type="Gene3D" id="2.40.50.1020">
    <property type="entry name" value="LytTr DNA-binding domain"/>
    <property type="match status" value="1"/>
</dbReference>
<evidence type="ECO:0000313" key="2">
    <source>
        <dbReference type="EMBL" id="EPR11479.1"/>
    </source>
</evidence>
<dbReference type="PATRIC" id="fig|1330534.3.peg.2346"/>
<dbReference type="Pfam" id="PF04397">
    <property type="entry name" value="LytTR"/>
    <property type="match status" value="1"/>
</dbReference>